<dbReference type="SUPFAM" id="SSF53448">
    <property type="entry name" value="Nucleotide-diphospho-sugar transferases"/>
    <property type="match status" value="1"/>
</dbReference>
<dbReference type="InterPro" id="IPR029044">
    <property type="entry name" value="Nucleotide-diphossugar_trans"/>
</dbReference>
<dbReference type="PANTHER" id="PTHR22916:SF3">
    <property type="entry name" value="UDP-GLCNAC:BETAGAL BETA-1,3-N-ACETYLGLUCOSAMINYLTRANSFERASE-LIKE PROTEIN 1"/>
    <property type="match status" value="1"/>
</dbReference>
<protein>
    <submittedName>
        <fullName evidence="2">Glycosyltransferase</fullName>
    </submittedName>
</protein>
<dbReference type="InterPro" id="IPR001173">
    <property type="entry name" value="Glyco_trans_2-like"/>
</dbReference>
<dbReference type="PANTHER" id="PTHR22916">
    <property type="entry name" value="GLYCOSYLTRANSFERASE"/>
    <property type="match status" value="1"/>
</dbReference>
<gene>
    <name evidence="2" type="ORF">JHU38_00910</name>
</gene>
<dbReference type="CDD" id="cd00761">
    <property type="entry name" value="Glyco_tranf_GTA_type"/>
    <property type="match status" value="1"/>
</dbReference>
<keyword evidence="3" id="KW-1185">Reference proteome</keyword>
<dbReference type="Gene3D" id="3.90.550.10">
    <property type="entry name" value="Spore Coat Polysaccharide Biosynthesis Protein SpsA, Chain A"/>
    <property type="match status" value="1"/>
</dbReference>
<evidence type="ECO:0000313" key="3">
    <source>
        <dbReference type="Proteomes" id="UP000664265"/>
    </source>
</evidence>
<comment type="caution">
    <text evidence="2">The sequence shown here is derived from an EMBL/GenBank/DDBJ whole genome shotgun (WGS) entry which is preliminary data.</text>
</comment>
<name>A0ABS3M2D5_9BACT</name>
<evidence type="ECO:0000259" key="1">
    <source>
        <dbReference type="Pfam" id="PF00535"/>
    </source>
</evidence>
<sequence>MQVDSILSQSDKNFKISFIIPYFNEPTIILKECIESILRLQLTPEEREIIIVDDGSDIPPLDDLIEFQDHLVYIRYRHKGTSAARNIGMQVASGSYIQFVDADDYLIPAAYNHCIQIVKHYNGDMVRFGATDNENSDYAMDINGPVTGSDYMRTHNLKSSVWCCCFRKTVGETLSFSEELTYAEDEEFTTKLMLLTKNVFYTEAKAYFYRQRSGSLTHKTDTMSKIQRLNNSVEVIHRLSQMIPTHPSKESEALQRRVAQLSMDYLYNVIRLTHSRKHLNQALNNLKKYDLFPLPEKNYTNKYVIFRKAIKTKIGRSLLLAAIR</sequence>
<dbReference type="Proteomes" id="UP000664265">
    <property type="component" value="Unassembled WGS sequence"/>
</dbReference>
<proteinExistence type="predicted"/>
<reference evidence="2 3" key="1">
    <citation type="submission" date="2021-01" db="EMBL/GenBank/DDBJ databases">
        <title>Prevotella A2931 sp. nov.</title>
        <authorList>
            <person name="Buhl M."/>
            <person name="Oberhettinger P."/>
        </authorList>
    </citation>
    <scope>NUCLEOTIDE SEQUENCE [LARGE SCALE GENOMIC DNA]</scope>
    <source>
        <strain evidence="2 3">A2931</strain>
    </source>
</reference>
<feature type="domain" description="Glycosyltransferase 2-like" evidence="1">
    <location>
        <begin position="17"/>
        <end position="141"/>
    </location>
</feature>
<dbReference type="Pfam" id="PF00535">
    <property type="entry name" value="Glycos_transf_2"/>
    <property type="match status" value="1"/>
</dbReference>
<dbReference type="RefSeq" id="WP_107582560.1">
    <property type="nucleotide sequence ID" value="NZ_JAERMS010000002.1"/>
</dbReference>
<accession>A0ABS3M2D5</accession>
<organism evidence="2 3">
    <name type="scientific">Prevotella illustrans</name>
    <dbReference type="NCBI Taxonomy" id="2800387"/>
    <lineage>
        <taxon>Bacteria</taxon>
        <taxon>Pseudomonadati</taxon>
        <taxon>Bacteroidota</taxon>
        <taxon>Bacteroidia</taxon>
        <taxon>Bacteroidales</taxon>
        <taxon>Prevotellaceae</taxon>
        <taxon>Prevotella</taxon>
    </lineage>
</organism>
<dbReference type="EMBL" id="JAERMS010000002">
    <property type="protein sequence ID" value="MBO1362353.1"/>
    <property type="molecule type" value="Genomic_DNA"/>
</dbReference>
<evidence type="ECO:0000313" key="2">
    <source>
        <dbReference type="EMBL" id="MBO1362353.1"/>
    </source>
</evidence>